<dbReference type="SUPFAM" id="SSF53335">
    <property type="entry name" value="S-adenosyl-L-methionine-dependent methyltransferases"/>
    <property type="match status" value="1"/>
</dbReference>
<reference evidence="5 6" key="1">
    <citation type="journal article" date="2014" name="Syst. Appl. Microbiol.">
        <title>Complete genomes of freshwater sulfur oxidizers Sulfuricella denitrificans skB26 and Sulfuritalea hydrogenivorans sk43H: genetic insights into the sulfur oxidation pathway of betaproteobacteria.</title>
        <authorList>
            <person name="Watanabe T."/>
            <person name="Kojima H."/>
            <person name="Fukui M."/>
        </authorList>
    </citation>
    <scope>NUCLEOTIDE SEQUENCE [LARGE SCALE GENOMIC DNA]</scope>
    <source>
        <strain evidence="5">DSM22779</strain>
    </source>
</reference>
<dbReference type="Proteomes" id="UP000031637">
    <property type="component" value="Chromosome"/>
</dbReference>
<dbReference type="GO" id="GO:0016279">
    <property type="term" value="F:protein-lysine N-methyltransferase activity"/>
    <property type="evidence" value="ECO:0007669"/>
    <property type="project" value="InterPro"/>
</dbReference>
<evidence type="ECO:0000313" key="6">
    <source>
        <dbReference type="Proteomes" id="UP000031637"/>
    </source>
</evidence>
<proteinExistence type="predicted"/>
<dbReference type="InterPro" id="IPR029063">
    <property type="entry name" value="SAM-dependent_MTases_sf"/>
</dbReference>
<sequence>MLGAMLAGGLVWLLFPALVGQPLALAGIQGLCAALVSHLLRGPVWWLPIHLGFMPLAVLALGLGLPSWVWLAGFAVLLLVFWRTDRSRVPLYLTNAVASEAVAGLIPDEPVSVVDLGCGDGGLLRRLARARPDCRFVGFEHAPLTWAWAWLGCRGLPNIEIRFGDFWSHPLGGYALVYAFLSPVPMQRLWLKARAEMKPDALLVSNSFTVPDIEPESTVEVADARQTRLYCYRPAG</sequence>
<keyword evidence="3" id="KW-0949">S-adenosyl-L-methionine</keyword>
<protein>
    <submittedName>
        <fullName evidence="5">Type 12 methyltransferase</fullName>
    </submittedName>
</protein>
<keyword evidence="1 5" id="KW-0489">Methyltransferase</keyword>
<keyword evidence="2 5" id="KW-0808">Transferase</keyword>
<evidence type="ECO:0000256" key="3">
    <source>
        <dbReference type="ARBA" id="ARBA00022691"/>
    </source>
</evidence>
<gene>
    <name evidence="5" type="ORF">SUTH_00637</name>
</gene>
<keyword evidence="4" id="KW-0812">Transmembrane</keyword>
<dbReference type="STRING" id="1223802.SUTH_00637"/>
<dbReference type="InterPro" id="IPR026170">
    <property type="entry name" value="FAM173A/B"/>
</dbReference>
<keyword evidence="4" id="KW-1133">Transmembrane helix</keyword>
<dbReference type="CDD" id="cd02440">
    <property type="entry name" value="AdoMet_MTases"/>
    <property type="match status" value="1"/>
</dbReference>
<name>W0SBQ2_9PROT</name>
<dbReference type="PANTHER" id="PTHR13610:SF9">
    <property type="entry name" value="FI06469P"/>
    <property type="match status" value="1"/>
</dbReference>
<evidence type="ECO:0000256" key="4">
    <source>
        <dbReference type="SAM" id="Phobius"/>
    </source>
</evidence>
<dbReference type="KEGG" id="shd:SUTH_00637"/>
<dbReference type="Gene3D" id="3.40.50.150">
    <property type="entry name" value="Vaccinia Virus protein VP39"/>
    <property type="match status" value="1"/>
</dbReference>
<feature type="transmembrane region" description="Helical" evidence="4">
    <location>
        <begin position="57"/>
        <end position="82"/>
    </location>
</feature>
<dbReference type="PANTHER" id="PTHR13610">
    <property type="entry name" value="METHYLTRANSFERASE DOMAIN-CONTAINING PROTEIN"/>
    <property type="match status" value="1"/>
</dbReference>
<evidence type="ECO:0000256" key="1">
    <source>
        <dbReference type="ARBA" id="ARBA00022603"/>
    </source>
</evidence>
<dbReference type="HOGENOM" id="CLU_089659_0_0_4"/>
<accession>W0SBQ2</accession>
<evidence type="ECO:0000256" key="2">
    <source>
        <dbReference type="ARBA" id="ARBA00022679"/>
    </source>
</evidence>
<organism evidence="5 6">
    <name type="scientific">Sulfuritalea hydrogenivorans sk43H</name>
    <dbReference type="NCBI Taxonomy" id="1223802"/>
    <lineage>
        <taxon>Bacteria</taxon>
        <taxon>Pseudomonadati</taxon>
        <taxon>Pseudomonadota</taxon>
        <taxon>Betaproteobacteria</taxon>
        <taxon>Nitrosomonadales</taxon>
        <taxon>Sterolibacteriaceae</taxon>
        <taxon>Sulfuritalea</taxon>
    </lineage>
</organism>
<evidence type="ECO:0000313" key="5">
    <source>
        <dbReference type="EMBL" id="BAO28451.1"/>
    </source>
</evidence>
<dbReference type="GO" id="GO:0032259">
    <property type="term" value="P:methylation"/>
    <property type="evidence" value="ECO:0007669"/>
    <property type="project" value="UniProtKB-KW"/>
</dbReference>
<keyword evidence="6" id="KW-1185">Reference proteome</keyword>
<dbReference type="EMBL" id="AP012547">
    <property type="protein sequence ID" value="BAO28451.1"/>
    <property type="molecule type" value="Genomic_DNA"/>
</dbReference>
<dbReference type="AlphaFoldDB" id="W0SBQ2"/>
<keyword evidence="4" id="KW-0472">Membrane</keyword>
<dbReference type="OrthoDB" id="5611641at2"/>